<sequence>MRTIKLQRGQGGSIGLQVTEGNDSGVYVQAVSVGGSADMAGNVNKGDRIVAINGQSLLNLRYEDALKMLQSTSETVELVLSQVVSLPCPALLTDSPDDDLSEPMKNSYLQNLKFGVSSERESSSMTSTKWLQKLGDVASVQNTSSAYSSAASSAMGNHNVNSLYVPDIDDTEGIHSVSRLLTLEDLDISHVNNQQVFI</sequence>
<dbReference type="SUPFAM" id="SSF50156">
    <property type="entry name" value="PDZ domain-like"/>
    <property type="match status" value="1"/>
</dbReference>
<dbReference type="InterPro" id="IPR001478">
    <property type="entry name" value="PDZ"/>
</dbReference>
<dbReference type="PANTHER" id="PTHR46900">
    <property type="entry name" value="TYROSINE-PROTEIN PHOSPHATASE NON-RECEPTOR TYPE 13"/>
    <property type="match status" value="1"/>
</dbReference>
<protein>
    <recommendedName>
        <fullName evidence="1">PDZ domain-containing protein</fullName>
    </recommendedName>
</protein>
<dbReference type="EMBL" id="JBJJXI010000104">
    <property type="protein sequence ID" value="KAL3392510.1"/>
    <property type="molecule type" value="Genomic_DNA"/>
</dbReference>
<organism evidence="2 3">
    <name type="scientific">Trichogramma kaykai</name>
    <dbReference type="NCBI Taxonomy" id="54128"/>
    <lineage>
        <taxon>Eukaryota</taxon>
        <taxon>Metazoa</taxon>
        <taxon>Ecdysozoa</taxon>
        <taxon>Arthropoda</taxon>
        <taxon>Hexapoda</taxon>
        <taxon>Insecta</taxon>
        <taxon>Pterygota</taxon>
        <taxon>Neoptera</taxon>
        <taxon>Endopterygota</taxon>
        <taxon>Hymenoptera</taxon>
        <taxon>Apocrita</taxon>
        <taxon>Proctotrupomorpha</taxon>
        <taxon>Chalcidoidea</taxon>
        <taxon>Trichogrammatidae</taxon>
        <taxon>Trichogramma</taxon>
    </lineage>
</organism>
<evidence type="ECO:0000313" key="3">
    <source>
        <dbReference type="Proteomes" id="UP001627154"/>
    </source>
</evidence>
<feature type="domain" description="PDZ" evidence="1">
    <location>
        <begin position="3"/>
        <end position="84"/>
    </location>
</feature>
<dbReference type="Pfam" id="PF00595">
    <property type="entry name" value="PDZ"/>
    <property type="match status" value="1"/>
</dbReference>
<evidence type="ECO:0000259" key="1">
    <source>
        <dbReference type="PROSITE" id="PS50106"/>
    </source>
</evidence>
<evidence type="ECO:0000313" key="2">
    <source>
        <dbReference type="EMBL" id="KAL3392510.1"/>
    </source>
</evidence>
<dbReference type="AlphaFoldDB" id="A0ABD2WI20"/>
<dbReference type="InterPro" id="IPR052074">
    <property type="entry name" value="NonRcpt_TyrProt_Phosphatase"/>
</dbReference>
<reference evidence="2 3" key="1">
    <citation type="journal article" date="2024" name="bioRxiv">
        <title>A reference genome for Trichogramma kaykai: A tiny desert-dwelling parasitoid wasp with competing sex-ratio distorters.</title>
        <authorList>
            <person name="Culotta J."/>
            <person name="Lindsey A.R."/>
        </authorList>
    </citation>
    <scope>NUCLEOTIDE SEQUENCE [LARGE SCALE GENOMIC DNA]</scope>
    <source>
        <strain evidence="2 3">KSX58</strain>
    </source>
</reference>
<dbReference type="Gene3D" id="2.30.42.10">
    <property type="match status" value="1"/>
</dbReference>
<dbReference type="SMART" id="SM00228">
    <property type="entry name" value="PDZ"/>
    <property type="match status" value="1"/>
</dbReference>
<dbReference type="Proteomes" id="UP001627154">
    <property type="component" value="Unassembled WGS sequence"/>
</dbReference>
<dbReference type="InterPro" id="IPR036034">
    <property type="entry name" value="PDZ_sf"/>
</dbReference>
<keyword evidence="3" id="KW-1185">Reference proteome</keyword>
<name>A0ABD2WI20_9HYME</name>
<dbReference type="CDD" id="cd00136">
    <property type="entry name" value="PDZ_canonical"/>
    <property type="match status" value="1"/>
</dbReference>
<dbReference type="PANTHER" id="PTHR46900:SF2">
    <property type="entry name" value="TYROSINE-PROTEIN PHOSPHATASE NON-RECEPTOR TYPE 13"/>
    <property type="match status" value="1"/>
</dbReference>
<comment type="caution">
    <text evidence="2">The sequence shown here is derived from an EMBL/GenBank/DDBJ whole genome shotgun (WGS) entry which is preliminary data.</text>
</comment>
<gene>
    <name evidence="2" type="ORF">TKK_013032</name>
</gene>
<proteinExistence type="predicted"/>
<dbReference type="PROSITE" id="PS50106">
    <property type="entry name" value="PDZ"/>
    <property type="match status" value="1"/>
</dbReference>
<accession>A0ABD2WI20</accession>